<comment type="caution">
    <text evidence="1">The sequence shown here is derived from an EMBL/GenBank/DDBJ whole genome shotgun (WGS) entry which is preliminary data.</text>
</comment>
<sequence>RSPVQDFLTIFVETDQQLELREVHQRVRDECDIGVVDRERANSAHVSQLQTPSSMQRISRCVSLSKGSCLKTNGTPLTRKRSRGLVERRVRRLDERKKGTTVLKHGWERPYAENLNVRRVPDNINGAGSGYTFNENFFSVSSGFLEKRQSATGSPFFAVDNGRNEWESYTEEKKSFTDYDDEGDDGMLQRQFFASRRREAEMIVCNFHLRQIGLLPFAAIINYEFAGGCEEGSL</sequence>
<keyword evidence="2" id="KW-1185">Reference proteome</keyword>
<name>A0A409W294_9AGAR</name>
<dbReference type="EMBL" id="NHYE01005447">
    <property type="protein sequence ID" value="PPQ72639.1"/>
    <property type="molecule type" value="Genomic_DNA"/>
</dbReference>
<feature type="non-terminal residue" evidence="1">
    <location>
        <position position="1"/>
    </location>
</feature>
<reference evidence="1 2" key="1">
    <citation type="journal article" date="2018" name="Evol. Lett.">
        <title>Horizontal gene cluster transfer increased hallucinogenic mushroom diversity.</title>
        <authorList>
            <person name="Reynolds H.T."/>
            <person name="Vijayakumar V."/>
            <person name="Gluck-Thaler E."/>
            <person name="Korotkin H.B."/>
            <person name="Matheny P.B."/>
            <person name="Slot J.C."/>
        </authorList>
    </citation>
    <scope>NUCLEOTIDE SEQUENCE [LARGE SCALE GENOMIC DNA]</scope>
    <source>
        <strain evidence="1 2">SRW20</strain>
    </source>
</reference>
<accession>A0A409W294</accession>
<gene>
    <name evidence="1" type="ORF">CVT26_004346</name>
</gene>
<evidence type="ECO:0000313" key="1">
    <source>
        <dbReference type="EMBL" id="PPQ72639.1"/>
    </source>
</evidence>
<feature type="non-terminal residue" evidence="1">
    <location>
        <position position="234"/>
    </location>
</feature>
<dbReference type="InParanoid" id="A0A409W294"/>
<dbReference type="AlphaFoldDB" id="A0A409W294"/>
<dbReference type="Proteomes" id="UP000284706">
    <property type="component" value="Unassembled WGS sequence"/>
</dbReference>
<protein>
    <submittedName>
        <fullName evidence="1">Uncharacterized protein</fullName>
    </submittedName>
</protein>
<evidence type="ECO:0000313" key="2">
    <source>
        <dbReference type="Proteomes" id="UP000284706"/>
    </source>
</evidence>
<organism evidence="1 2">
    <name type="scientific">Gymnopilus dilepis</name>
    <dbReference type="NCBI Taxonomy" id="231916"/>
    <lineage>
        <taxon>Eukaryota</taxon>
        <taxon>Fungi</taxon>
        <taxon>Dikarya</taxon>
        <taxon>Basidiomycota</taxon>
        <taxon>Agaricomycotina</taxon>
        <taxon>Agaricomycetes</taxon>
        <taxon>Agaricomycetidae</taxon>
        <taxon>Agaricales</taxon>
        <taxon>Agaricineae</taxon>
        <taxon>Hymenogastraceae</taxon>
        <taxon>Gymnopilus</taxon>
    </lineage>
</organism>
<proteinExistence type="predicted"/>